<gene>
    <name evidence="5" type="ORF">AWH56_026350</name>
</gene>
<organism evidence="5">
    <name type="scientific">Anaerobacillus isosaccharinicus</name>
    <dbReference type="NCBI Taxonomy" id="1532552"/>
    <lineage>
        <taxon>Bacteria</taxon>
        <taxon>Bacillati</taxon>
        <taxon>Bacillota</taxon>
        <taxon>Bacilli</taxon>
        <taxon>Bacillales</taxon>
        <taxon>Bacillaceae</taxon>
        <taxon>Anaerobacillus</taxon>
    </lineage>
</organism>
<keyword evidence="3" id="KW-0472">Membrane</keyword>
<dbReference type="OrthoDB" id="2147383at2"/>
<feature type="region of interest" description="Disordered" evidence="2">
    <location>
        <begin position="332"/>
        <end position="352"/>
    </location>
</feature>
<dbReference type="Pfam" id="PF01910">
    <property type="entry name" value="Thiamine_BP"/>
    <property type="match status" value="1"/>
</dbReference>
<evidence type="ECO:0000313" key="5">
    <source>
        <dbReference type="EMBL" id="QOY36116.1"/>
    </source>
</evidence>
<comment type="similarity">
    <text evidence="1">Belongs to the UPF0045 family.</text>
</comment>
<dbReference type="InterPro" id="IPR010787">
    <property type="entry name" value="DUF1385"/>
</dbReference>
<dbReference type="InterPro" id="IPR051614">
    <property type="entry name" value="UPF0045_domain"/>
</dbReference>
<dbReference type="InterPro" id="IPR029756">
    <property type="entry name" value="MTH1187/YkoF-like"/>
</dbReference>
<dbReference type="EMBL" id="CP063356">
    <property type="protein sequence ID" value="QOY36116.1"/>
    <property type="molecule type" value="Genomic_DNA"/>
</dbReference>
<feature type="compositionally biased region" description="Basic and acidic residues" evidence="2">
    <location>
        <begin position="342"/>
        <end position="352"/>
    </location>
</feature>
<keyword evidence="3" id="KW-1133">Transmembrane helix</keyword>
<dbReference type="Pfam" id="PF07136">
    <property type="entry name" value="DUF1385"/>
    <property type="match status" value="1"/>
</dbReference>
<reference evidence="5" key="2">
    <citation type="journal article" date="2019" name="Int. J. Syst. Evol. Microbiol.">
        <title>Anaerobacillus isosaccharinicus sp. nov., an alkaliphilic bacterium which degrades isosaccharinic acid.</title>
        <authorList>
            <person name="Bassil N.M."/>
            <person name="Lloyd J.R."/>
        </authorList>
    </citation>
    <scope>NUCLEOTIDE SEQUENCE [LARGE SCALE GENOMIC DNA]</scope>
    <source>
        <strain evidence="5">NB2006</strain>
    </source>
</reference>
<keyword evidence="3" id="KW-0812">Transmembrane</keyword>
<dbReference type="InterPro" id="IPR002767">
    <property type="entry name" value="Thiamine_BP"/>
</dbReference>
<dbReference type="SUPFAM" id="SSF89957">
    <property type="entry name" value="MTH1187/YkoF-like"/>
    <property type="match status" value="1"/>
</dbReference>
<dbReference type="GO" id="GO:0005829">
    <property type="term" value="C:cytosol"/>
    <property type="evidence" value="ECO:0007669"/>
    <property type="project" value="TreeGrafter"/>
</dbReference>
<feature type="transmembrane region" description="Helical" evidence="3">
    <location>
        <begin position="135"/>
        <end position="158"/>
    </location>
</feature>
<evidence type="ECO:0000256" key="2">
    <source>
        <dbReference type="SAM" id="MobiDB-lite"/>
    </source>
</evidence>
<evidence type="ECO:0000259" key="4">
    <source>
        <dbReference type="Pfam" id="PF01910"/>
    </source>
</evidence>
<dbReference type="NCBIfam" id="TIGR00106">
    <property type="entry name" value="MTH1187 family thiamine-binding protein"/>
    <property type="match status" value="1"/>
</dbReference>
<evidence type="ECO:0000256" key="1">
    <source>
        <dbReference type="ARBA" id="ARBA00010272"/>
    </source>
</evidence>
<dbReference type="Gene3D" id="3.30.70.930">
    <property type="match status" value="1"/>
</dbReference>
<accession>A0A7S7L870</accession>
<sequence length="352" mass="40705">MSYQNGIFFMGKRHISCAYHDQGKIVEWVKPLIGKSLFIACKQVVMAMPLWFKMFSLLYFGMIFIPKFSTLIGNEFAWQGFPFYFLFYYMFGTHFIFPTSLRKYHGAEHKVFSYRGVKAMYNAEKIKQAKITNRYCSTNLVVVYFLSVIFLTLVALIYYPFLIALAWASYGAIIVAPLINSQLNRFGMGGFRHFVLKISYFLQERVTTAQPDDFHIRTAIRSYRRLALKEFPNELKEPVKLKKEEKKLAIVDITIIPIGTNGPSVSNYVVEIHKVLESFGEKVNFQLTPMSTIIEGELPVLFEVIQALHEVPFAKGVQRVATNIRIDDRRDKEQTMSGKLNSVEEKLKKTEI</sequence>
<feature type="transmembrane region" description="Helical" evidence="3">
    <location>
        <begin position="164"/>
        <end position="183"/>
    </location>
</feature>
<proteinExistence type="inferred from homology"/>
<protein>
    <submittedName>
        <fullName evidence="5">MTH1187 family thiamine-binding protein</fullName>
    </submittedName>
</protein>
<feature type="transmembrane region" description="Helical" evidence="3">
    <location>
        <begin position="44"/>
        <end position="65"/>
    </location>
</feature>
<evidence type="ECO:0000256" key="3">
    <source>
        <dbReference type="SAM" id="Phobius"/>
    </source>
</evidence>
<feature type="transmembrane region" description="Helical" evidence="3">
    <location>
        <begin position="77"/>
        <end position="97"/>
    </location>
</feature>
<name>A0A7S7L870_9BACI</name>
<reference evidence="5" key="3">
    <citation type="submission" date="2020-10" db="EMBL/GenBank/DDBJ databases">
        <authorList>
            <person name="Bassil N.M."/>
            <person name="Lloyd J.R."/>
        </authorList>
    </citation>
    <scope>NUCLEOTIDE SEQUENCE</scope>
    <source>
        <strain evidence="5">NB2006</strain>
    </source>
</reference>
<dbReference type="AlphaFoldDB" id="A0A7S7L870"/>
<dbReference type="PANTHER" id="PTHR33777">
    <property type="entry name" value="UPF0045 PROTEIN ECM15"/>
    <property type="match status" value="1"/>
</dbReference>
<dbReference type="PANTHER" id="PTHR33777:SF1">
    <property type="entry name" value="UPF0045 PROTEIN ECM15"/>
    <property type="match status" value="1"/>
</dbReference>
<reference evidence="5" key="1">
    <citation type="journal article" date="2017" name="Genome Announc.">
        <title>Draft Genome Sequences of Four Alkaliphilic Bacteria Belonging to the Anaerobacillus Genus.</title>
        <authorList>
            <person name="Bassil N.M."/>
            <person name="Lloyd J.R."/>
        </authorList>
    </citation>
    <scope>NUCLEOTIDE SEQUENCE [LARGE SCALE GENOMIC DNA]</scope>
    <source>
        <strain evidence="5">NB2006</strain>
    </source>
</reference>
<feature type="domain" description="Thiamine-binding protein" evidence="4">
    <location>
        <begin position="251"/>
        <end position="344"/>
    </location>
</feature>